<feature type="modified residue" description="4-aspartylphosphate" evidence="8">
    <location>
        <position position="51"/>
    </location>
</feature>
<dbReference type="GO" id="GO:0005829">
    <property type="term" value="C:cytosol"/>
    <property type="evidence" value="ECO:0007669"/>
    <property type="project" value="TreeGrafter"/>
</dbReference>
<dbReference type="PROSITE" id="PS50110">
    <property type="entry name" value="RESPONSE_REGULATORY"/>
    <property type="match status" value="1"/>
</dbReference>
<dbReference type="Gene3D" id="1.10.10.10">
    <property type="entry name" value="Winged helix-like DNA-binding domain superfamily/Winged helix DNA-binding domain"/>
    <property type="match status" value="1"/>
</dbReference>
<evidence type="ECO:0000256" key="4">
    <source>
        <dbReference type="ARBA" id="ARBA00023015"/>
    </source>
</evidence>
<proteinExistence type="predicted"/>
<dbReference type="SMART" id="SM00862">
    <property type="entry name" value="Trans_reg_C"/>
    <property type="match status" value="1"/>
</dbReference>
<reference evidence="12" key="2">
    <citation type="journal article" date="2021" name="PeerJ">
        <title>Extensive microbial diversity within the chicken gut microbiome revealed by metagenomics and culture.</title>
        <authorList>
            <person name="Gilroy R."/>
            <person name="Ravi A."/>
            <person name="Getino M."/>
            <person name="Pursley I."/>
            <person name="Horton D.L."/>
            <person name="Alikhan N.F."/>
            <person name="Baker D."/>
            <person name="Gharbi K."/>
            <person name="Hall N."/>
            <person name="Watson M."/>
            <person name="Adriaenssens E.M."/>
            <person name="Foster-Nyarko E."/>
            <person name="Jarju S."/>
            <person name="Secka A."/>
            <person name="Antonio M."/>
            <person name="Oren A."/>
            <person name="Chaudhuri R.R."/>
            <person name="La Ragione R."/>
            <person name="Hildebrand F."/>
            <person name="Pallen M.J."/>
        </authorList>
    </citation>
    <scope>NUCLEOTIDE SEQUENCE</scope>
    <source>
        <strain evidence="12">ChiHile30-977</strain>
    </source>
</reference>
<dbReference type="PANTHER" id="PTHR48111">
    <property type="entry name" value="REGULATOR OF RPOS"/>
    <property type="match status" value="1"/>
</dbReference>
<evidence type="ECO:0000259" key="11">
    <source>
        <dbReference type="PROSITE" id="PS51755"/>
    </source>
</evidence>
<dbReference type="FunFam" id="3.40.50.2300:FF:000002">
    <property type="entry name" value="DNA-binding response regulator PhoP"/>
    <property type="match status" value="1"/>
</dbReference>
<evidence type="ECO:0000256" key="7">
    <source>
        <dbReference type="ARBA" id="ARBA00024867"/>
    </source>
</evidence>
<keyword evidence="2 8" id="KW-0597">Phosphoprotein</keyword>
<evidence type="ECO:0000256" key="1">
    <source>
        <dbReference type="ARBA" id="ARBA00018672"/>
    </source>
</evidence>
<dbReference type="AlphaFoldDB" id="A0A9D1CJ28"/>
<dbReference type="SMART" id="SM00448">
    <property type="entry name" value="REC"/>
    <property type="match status" value="1"/>
</dbReference>
<dbReference type="Proteomes" id="UP000886819">
    <property type="component" value="Unassembled WGS sequence"/>
</dbReference>
<dbReference type="InterPro" id="IPR011006">
    <property type="entry name" value="CheY-like_superfamily"/>
</dbReference>
<dbReference type="GO" id="GO:0006355">
    <property type="term" value="P:regulation of DNA-templated transcription"/>
    <property type="evidence" value="ECO:0007669"/>
    <property type="project" value="InterPro"/>
</dbReference>
<dbReference type="InterPro" id="IPR001867">
    <property type="entry name" value="OmpR/PhoB-type_DNA-bd"/>
</dbReference>
<organism evidence="12 13">
    <name type="scientific">Candidatus Avichristensenella intestinipullorum</name>
    <dbReference type="NCBI Taxonomy" id="2840693"/>
    <lineage>
        <taxon>Bacteria</taxon>
        <taxon>Bacillati</taxon>
        <taxon>Bacillota</taxon>
        <taxon>Clostridia</taxon>
        <taxon>Candidatus Avichristensenella</taxon>
    </lineage>
</organism>
<evidence type="ECO:0000256" key="5">
    <source>
        <dbReference type="ARBA" id="ARBA00023125"/>
    </source>
</evidence>
<dbReference type="InterPro" id="IPR036388">
    <property type="entry name" value="WH-like_DNA-bd_sf"/>
</dbReference>
<dbReference type="PANTHER" id="PTHR48111:SF1">
    <property type="entry name" value="TWO-COMPONENT RESPONSE REGULATOR ORR33"/>
    <property type="match status" value="1"/>
</dbReference>
<dbReference type="Pfam" id="PF00072">
    <property type="entry name" value="Response_reg"/>
    <property type="match status" value="1"/>
</dbReference>
<dbReference type="EMBL" id="DVFI01000022">
    <property type="protein sequence ID" value="HIQ62254.1"/>
    <property type="molecule type" value="Genomic_DNA"/>
</dbReference>
<accession>A0A9D1CJ28</accession>
<dbReference type="GO" id="GO:0032993">
    <property type="term" value="C:protein-DNA complex"/>
    <property type="evidence" value="ECO:0007669"/>
    <property type="project" value="TreeGrafter"/>
</dbReference>
<dbReference type="Pfam" id="PF00486">
    <property type="entry name" value="Trans_reg_C"/>
    <property type="match status" value="1"/>
</dbReference>
<reference evidence="12" key="1">
    <citation type="submission" date="2020-10" db="EMBL/GenBank/DDBJ databases">
        <authorList>
            <person name="Gilroy R."/>
        </authorList>
    </citation>
    <scope>NUCLEOTIDE SEQUENCE</scope>
    <source>
        <strain evidence="12">ChiHile30-977</strain>
    </source>
</reference>
<keyword evidence="3" id="KW-0902">Two-component regulatory system</keyword>
<gene>
    <name evidence="12" type="ORF">IAA66_01545</name>
</gene>
<name>A0A9D1CJ28_9FIRM</name>
<dbReference type="InterPro" id="IPR001789">
    <property type="entry name" value="Sig_transdc_resp-reg_receiver"/>
</dbReference>
<dbReference type="GO" id="GO:0000156">
    <property type="term" value="F:phosphorelay response regulator activity"/>
    <property type="evidence" value="ECO:0007669"/>
    <property type="project" value="TreeGrafter"/>
</dbReference>
<evidence type="ECO:0000256" key="9">
    <source>
        <dbReference type="PROSITE-ProRule" id="PRU01091"/>
    </source>
</evidence>
<dbReference type="SUPFAM" id="SSF52172">
    <property type="entry name" value="CheY-like"/>
    <property type="match status" value="1"/>
</dbReference>
<keyword evidence="4" id="KW-0805">Transcription regulation</keyword>
<evidence type="ECO:0000256" key="3">
    <source>
        <dbReference type="ARBA" id="ARBA00023012"/>
    </source>
</evidence>
<dbReference type="CDD" id="cd00383">
    <property type="entry name" value="trans_reg_C"/>
    <property type="match status" value="1"/>
</dbReference>
<evidence type="ECO:0000313" key="12">
    <source>
        <dbReference type="EMBL" id="HIQ62254.1"/>
    </source>
</evidence>
<keyword evidence="6" id="KW-0804">Transcription</keyword>
<evidence type="ECO:0000256" key="8">
    <source>
        <dbReference type="PROSITE-ProRule" id="PRU00169"/>
    </source>
</evidence>
<dbReference type="GO" id="GO:0000976">
    <property type="term" value="F:transcription cis-regulatory region binding"/>
    <property type="evidence" value="ECO:0007669"/>
    <property type="project" value="TreeGrafter"/>
</dbReference>
<comment type="caution">
    <text evidence="12">The sequence shown here is derived from an EMBL/GenBank/DDBJ whole genome shotgun (WGS) entry which is preliminary data.</text>
</comment>
<sequence>MRLLLAEDDASVREALVEILRQNRYEVDAVGDGRTAWECLKAGRYDGAVLDIMMPGMDGLSVLRRVREGGGTLPVLLLSARDGVEDKVAGLDSGANDYLTKPFEARELLARIRAMTRDRSAPDTLALRMGNLVLDRAGYALSSPSGCLQLTHKEYQVMELLLCNPRQTIPAERFLERIWGYDGDAEINVVRVYMSLLRKKLAFLHADVRIKALRGVGYCLERAM</sequence>
<feature type="domain" description="Response regulatory" evidence="10">
    <location>
        <begin position="2"/>
        <end position="116"/>
    </location>
</feature>
<dbReference type="Gene3D" id="3.40.50.2300">
    <property type="match status" value="1"/>
</dbReference>
<comment type="function">
    <text evidence="7">May play the central regulatory role in sporulation. It may be an element of the effector pathway responsible for the activation of sporulation genes in response to nutritional stress. Spo0A may act in concert with spo0H (a sigma factor) to control the expression of some genes that are critical to the sporulation process.</text>
</comment>
<evidence type="ECO:0000256" key="2">
    <source>
        <dbReference type="ARBA" id="ARBA00022553"/>
    </source>
</evidence>
<evidence type="ECO:0000313" key="13">
    <source>
        <dbReference type="Proteomes" id="UP000886819"/>
    </source>
</evidence>
<feature type="domain" description="OmpR/PhoB-type" evidence="11">
    <location>
        <begin position="124"/>
        <end position="222"/>
    </location>
</feature>
<evidence type="ECO:0000256" key="6">
    <source>
        <dbReference type="ARBA" id="ARBA00023163"/>
    </source>
</evidence>
<dbReference type="PROSITE" id="PS51755">
    <property type="entry name" value="OMPR_PHOB"/>
    <property type="match status" value="1"/>
</dbReference>
<dbReference type="InterPro" id="IPR039420">
    <property type="entry name" value="WalR-like"/>
</dbReference>
<protein>
    <recommendedName>
        <fullName evidence="1">Stage 0 sporulation protein A homolog</fullName>
    </recommendedName>
</protein>
<evidence type="ECO:0000259" key="10">
    <source>
        <dbReference type="PROSITE" id="PS50110"/>
    </source>
</evidence>
<dbReference type="Gene3D" id="6.10.250.690">
    <property type="match status" value="1"/>
</dbReference>
<keyword evidence="5 9" id="KW-0238">DNA-binding</keyword>
<feature type="DNA-binding region" description="OmpR/PhoB-type" evidence="9">
    <location>
        <begin position="124"/>
        <end position="222"/>
    </location>
</feature>